<evidence type="ECO:0000256" key="1">
    <source>
        <dbReference type="SAM" id="MobiDB-lite"/>
    </source>
</evidence>
<dbReference type="OrthoDB" id="2803273at2759"/>
<feature type="compositionally biased region" description="Basic and acidic residues" evidence="1">
    <location>
        <begin position="490"/>
        <end position="518"/>
    </location>
</feature>
<evidence type="ECO:0000313" key="2">
    <source>
        <dbReference type="EMBL" id="CDO76559.1"/>
    </source>
</evidence>
<reference evidence="2" key="1">
    <citation type="submission" date="2014-01" db="EMBL/GenBank/DDBJ databases">
        <title>The genome of the white-rot fungus Pycnoporus cinnabarinus: a basidiomycete model with a versatile arsenal for lignocellulosic biomass breakdown.</title>
        <authorList>
            <person name="Levasseur A."/>
            <person name="Lomascolo A."/>
            <person name="Ruiz-Duenas F.J."/>
            <person name="Uzan E."/>
            <person name="Piumi F."/>
            <person name="Kues U."/>
            <person name="Ram A.F.J."/>
            <person name="Murat C."/>
            <person name="Haon M."/>
            <person name="Benoit I."/>
            <person name="Arfi Y."/>
            <person name="Chevret D."/>
            <person name="Drula E."/>
            <person name="Kwon M.J."/>
            <person name="Gouret P."/>
            <person name="Lesage-Meessen L."/>
            <person name="Lombard V."/>
            <person name="Mariette J."/>
            <person name="Noirot C."/>
            <person name="Park J."/>
            <person name="Patyshakuliyeva A."/>
            <person name="Wieneger R.A.B."/>
            <person name="Wosten H.A.B."/>
            <person name="Martin F."/>
            <person name="Coutinho P.M."/>
            <person name="de Vries R."/>
            <person name="Martinez A.T."/>
            <person name="Klopp C."/>
            <person name="Pontarotti P."/>
            <person name="Henrissat B."/>
            <person name="Record E."/>
        </authorList>
    </citation>
    <scope>NUCLEOTIDE SEQUENCE [LARGE SCALE GENOMIC DNA]</scope>
    <source>
        <strain evidence="2">BRFM137</strain>
    </source>
</reference>
<feature type="region of interest" description="Disordered" evidence="1">
    <location>
        <begin position="771"/>
        <end position="861"/>
    </location>
</feature>
<feature type="compositionally biased region" description="Low complexity" evidence="1">
    <location>
        <begin position="26"/>
        <end position="37"/>
    </location>
</feature>
<feature type="region of interest" description="Disordered" evidence="1">
    <location>
        <begin position="1"/>
        <end position="116"/>
    </location>
</feature>
<dbReference type="OMA" id="NTVPHNI"/>
<feature type="compositionally biased region" description="Low complexity" evidence="1">
    <location>
        <begin position="1"/>
        <end position="13"/>
    </location>
</feature>
<dbReference type="EMBL" id="CCBP010000388">
    <property type="protein sequence ID" value="CDO76559.1"/>
    <property type="molecule type" value="Genomic_DNA"/>
</dbReference>
<feature type="region of interest" description="Disordered" evidence="1">
    <location>
        <begin position="375"/>
        <end position="545"/>
    </location>
</feature>
<sequence>MFTRVFTRTLLFRRGSEGGAKQRKTGSSPSPSRAGSPDTLDTTATGVLQPTQADAPSEDSNGLVSKPSLQSLGSRDMVNDENYPLQGGPERSSRSGKQGLSVEDPPEDYGIPHLGTNVNSLQASLTFASLSSDVETELPADHSLEHHEGSHIAQGDATGSIPGSSEDEVLSLSSSQTSYGLPYPSLHTGLLSDITEAEEPGNYEASPGPSAAALAPSDATSAVDKAALSFSSFGSSYTGTQSAETSMVLESESASSLSTHIEEAVRGITADAFAVLANQEDDQAVQLHPTLLASWPTQATRESAVATEFSLTPTPSECASQTDNAPSVATRPKEDAAIVESTIDIPAPTTYADAMNLALKYPEMSSKILNEPLASTCSSACPTPARSVSPAPSQAPQACVNLSGRDAIRQGEKRSGPPHTAECPNWALAPAEPNPARQSRPRGRGGQAGTRGGRGRRRSNWASRTSETPAPPSARTKHRLPSKPDALEESPEKRLEEHLSAREFRKETAENWRDRVSSWREQASESSGQTTPDVRSAPTSSVGVSPGMPLVAIVGGKAPLVDPHSEPAKSMLNPRAPVWEYKPPRRERAATDSNPQFAAVLPSVPVSTPIASVPRDHSTQDKKPDLERLRAMLHECVVEDKRSSMQLAAVQAPGPSNPSGGPSFTLRPVMSFANFGRPPALSQTFEMARPSLGVSSEFVPRQRTQTNHSLAHRASWQGEGIQARLFPSAPSRDLANPAIWRQGKPSAGVQLQPSAAQSQYQERNLGMDSERLVKPLPSGSSPIQSNNYSGFPSVPQASGSSAVMPSSSNAQPSFNFARAGMHPGPAAQVSALLPPGSERTRPSSSSFSGGTVPPQKRARFYGIETPRVVFDKSGWTVNDRP</sequence>
<feature type="region of interest" description="Disordered" evidence="1">
    <location>
        <begin position="149"/>
        <end position="169"/>
    </location>
</feature>
<dbReference type="Proteomes" id="UP000029665">
    <property type="component" value="Unassembled WGS sequence"/>
</dbReference>
<feature type="compositionally biased region" description="Polar residues" evidence="1">
    <location>
        <begin position="312"/>
        <end position="327"/>
    </location>
</feature>
<name>A0A060SWE2_PYCCI</name>
<feature type="compositionally biased region" description="Polar residues" evidence="1">
    <location>
        <begin position="519"/>
        <end position="543"/>
    </location>
</feature>
<organism evidence="2 3">
    <name type="scientific">Pycnoporus cinnabarinus</name>
    <name type="common">Cinnabar-red polypore</name>
    <name type="synonym">Trametes cinnabarina</name>
    <dbReference type="NCBI Taxonomy" id="5643"/>
    <lineage>
        <taxon>Eukaryota</taxon>
        <taxon>Fungi</taxon>
        <taxon>Dikarya</taxon>
        <taxon>Basidiomycota</taxon>
        <taxon>Agaricomycotina</taxon>
        <taxon>Agaricomycetes</taxon>
        <taxon>Polyporales</taxon>
        <taxon>Polyporaceae</taxon>
        <taxon>Trametes</taxon>
    </lineage>
</organism>
<gene>
    <name evidence="2" type="ORF">BN946_scf184982.g18</name>
</gene>
<feature type="region of interest" description="Disordered" evidence="1">
    <location>
        <begin position="312"/>
        <end position="333"/>
    </location>
</feature>
<dbReference type="AlphaFoldDB" id="A0A060SWE2"/>
<feature type="compositionally biased region" description="Polar residues" evidence="1">
    <location>
        <begin position="39"/>
        <end position="73"/>
    </location>
</feature>
<dbReference type="HOGENOM" id="CLU_326808_0_0_1"/>
<keyword evidence="3" id="KW-1185">Reference proteome</keyword>
<accession>A0A060SWE2</accession>
<proteinExistence type="predicted"/>
<feature type="region of interest" description="Disordered" evidence="1">
    <location>
        <begin position="198"/>
        <end position="217"/>
    </location>
</feature>
<evidence type="ECO:0000313" key="3">
    <source>
        <dbReference type="Proteomes" id="UP000029665"/>
    </source>
</evidence>
<feature type="compositionally biased region" description="Low complexity" evidence="1">
    <location>
        <begin position="834"/>
        <end position="854"/>
    </location>
</feature>
<comment type="caution">
    <text evidence="2">The sequence shown here is derived from an EMBL/GenBank/DDBJ whole genome shotgun (WGS) entry which is preliminary data.</text>
</comment>
<protein>
    <submittedName>
        <fullName evidence="2">Uncharacterized protein</fullName>
    </submittedName>
</protein>
<feature type="compositionally biased region" description="Low complexity" evidence="1">
    <location>
        <begin position="205"/>
        <end position="217"/>
    </location>
</feature>
<feature type="compositionally biased region" description="Basic and acidic residues" evidence="1">
    <location>
        <begin position="406"/>
        <end position="415"/>
    </location>
</feature>
<feature type="compositionally biased region" description="Polar residues" evidence="1">
    <location>
        <begin position="778"/>
        <end position="790"/>
    </location>
</feature>
<feature type="compositionally biased region" description="Low complexity" evidence="1">
    <location>
        <begin position="797"/>
        <end position="810"/>
    </location>
</feature>